<evidence type="ECO:0000256" key="6">
    <source>
        <dbReference type="ARBA" id="ARBA00022729"/>
    </source>
</evidence>
<dbReference type="InterPro" id="IPR013320">
    <property type="entry name" value="ConA-like_dom_sf"/>
</dbReference>
<dbReference type="InterPro" id="IPR029021">
    <property type="entry name" value="Prot-tyrosine_phosphatase-like"/>
</dbReference>
<dbReference type="InterPro" id="IPR013783">
    <property type="entry name" value="Ig-like_fold"/>
</dbReference>
<dbReference type="Pfam" id="PF00102">
    <property type="entry name" value="Y_phosphatase"/>
    <property type="match status" value="2"/>
</dbReference>
<protein>
    <recommendedName>
        <fullName evidence="3">protein-tyrosine-phosphatase</fullName>
        <ecNumber evidence="3">3.1.3.48</ecNumber>
    </recommendedName>
</protein>
<reference evidence="23" key="2">
    <citation type="submission" date="2025-09" db="UniProtKB">
        <authorList>
            <consortium name="Ensembl"/>
        </authorList>
    </citation>
    <scope>IDENTIFICATION</scope>
</reference>
<dbReference type="PROSITE" id="PS50060">
    <property type="entry name" value="MAM_2"/>
    <property type="match status" value="1"/>
</dbReference>
<evidence type="ECO:0000259" key="22">
    <source>
        <dbReference type="PROSITE" id="PS50853"/>
    </source>
</evidence>
<evidence type="ECO:0000256" key="11">
    <source>
        <dbReference type="ARBA" id="ARBA00023136"/>
    </source>
</evidence>
<evidence type="ECO:0000256" key="9">
    <source>
        <dbReference type="ARBA" id="ARBA00022912"/>
    </source>
</evidence>
<keyword evidence="15" id="KW-0393">Immunoglobulin domain</keyword>
<evidence type="ECO:0000256" key="3">
    <source>
        <dbReference type="ARBA" id="ARBA00013064"/>
    </source>
</evidence>
<dbReference type="InterPro" id="IPR003595">
    <property type="entry name" value="Tyr_Pase_cat"/>
</dbReference>
<dbReference type="SUPFAM" id="SSF49899">
    <property type="entry name" value="Concanavalin A-like lectins/glucanases"/>
    <property type="match status" value="1"/>
</dbReference>
<keyword evidence="6 17" id="KW-0732">Signal</keyword>
<dbReference type="InterPro" id="IPR000998">
    <property type="entry name" value="MAM_dom"/>
</dbReference>
<keyword evidence="8" id="KW-0378">Hydrolase</keyword>
<evidence type="ECO:0000256" key="12">
    <source>
        <dbReference type="ARBA" id="ARBA00023157"/>
    </source>
</evidence>
<dbReference type="FunFam" id="2.60.40.10:FF:000009">
    <property type="entry name" value="receptor-type tyrosine-protein phosphatase U isoform X1"/>
    <property type="match status" value="1"/>
</dbReference>
<dbReference type="CDD" id="cd06263">
    <property type="entry name" value="MAM"/>
    <property type="match status" value="1"/>
</dbReference>
<feature type="domain" description="Ig-like" evidence="21">
    <location>
        <begin position="198"/>
        <end position="283"/>
    </location>
</feature>
<dbReference type="FunFam" id="2.60.120.200:FF:000006">
    <property type="entry name" value="receptor-type tyrosine-protein phosphatase T isoform X1"/>
    <property type="match status" value="1"/>
</dbReference>
<comment type="catalytic activity">
    <reaction evidence="16">
        <text>O-phospho-L-tyrosyl-[protein] + H2O = L-tyrosyl-[protein] + phosphate</text>
        <dbReference type="Rhea" id="RHEA:10684"/>
        <dbReference type="Rhea" id="RHEA-COMP:10136"/>
        <dbReference type="Rhea" id="RHEA-COMP:20101"/>
        <dbReference type="ChEBI" id="CHEBI:15377"/>
        <dbReference type="ChEBI" id="CHEBI:43474"/>
        <dbReference type="ChEBI" id="CHEBI:46858"/>
        <dbReference type="ChEBI" id="CHEBI:61978"/>
        <dbReference type="EC" id="3.1.3.48"/>
    </reaction>
</comment>
<evidence type="ECO:0000256" key="8">
    <source>
        <dbReference type="ARBA" id="ARBA00022801"/>
    </source>
</evidence>
<dbReference type="FunFam" id="2.60.40.10:FF:000025">
    <property type="entry name" value="receptor-type tyrosine-protein phosphatase U isoform X2"/>
    <property type="match status" value="1"/>
</dbReference>
<dbReference type="PRINTS" id="PR00020">
    <property type="entry name" value="MAMDOMAIN"/>
</dbReference>
<dbReference type="GO" id="GO:0016020">
    <property type="term" value="C:membrane"/>
    <property type="evidence" value="ECO:0007669"/>
    <property type="project" value="UniProtKB-SubCell"/>
</dbReference>
<dbReference type="PROSITE" id="PS50055">
    <property type="entry name" value="TYR_PHOSPHATASE_PTP"/>
    <property type="match status" value="2"/>
</dbReference>
<comment type="subcellular location">
    <subcellularLocation>
        <location evidence="1">Membrane</location>
        <topology evidence="1">Single-pass type I membrane protein</topology>
    </subcellularLocation>
</comment>
<evidence type="ECO:0000313" key="23">
    <source>
        <dbReference type="Ensembl" id="ENSSGRP00000090370.1"/>
    </source>
</evidence>
<dbReference type="SMART" id="SM00060">
    <property type="entry name" value="FN3"/>
    <property type="match status" value="2"/>
</dbReference>
<dbReference type="Ensembl" id="ENSSGRT00000096173.1">
    <property type="protein sequence ID" value="ENSSGRP00000090370.1"/>
    <property type="gene ID" value="ENSSGRG00000042710.1"/>
</dbReference>
<keyword evidence="11" id="KW-0472">Membrane</keyword>
<comment type="similarity">
    <text evidence="2">Belongs to the protein-tyrosine phosphatase family. Receptor class 2B subfamily.</text>
</comment>
<evidence type="ECO:0000256" key="16">
    <source>
        <dbReference type="ARBA" id="ARBA00051722"/>
    </source>
</evidence>
<dbReference type="InterPro" id="IPR007110">
    <property type="entry name" value="Ig-like_dom"/>
</dbReference>
<dbReference type="PROSITE" id="PS00740">
    <property type="entry name" value="MAM_1"/>
    <property type="match status" value="1"/>
</dbReference>
<dbReference type="SUPFAM" id="SSF49265">
    <property type="entry name" value="Fibronectin type III"/>
    <property type="match status" value="1"/>
</dbReference>
<dbReference type="PROSITE" id="PS50056">
    <property type="entry name" value="TYR_PHOSPHATASE_2"/>
    <property type="match status" value="2"/>
</dbReference>
<keyword evidence="24" id="KW-1185">Reference proteome</keyword>
<keyword evidence="13" id="KW-0675">Receptor</keyword>
<dbReference type="Pfam" id="PF23144">
    <property type="entry name" value="Fn3_PTPRU"/>
    <property type="match status" value="1"/>
</dbReference>
<feature type="domain" description="Tyrosine specific protein phosphatases" evidence="19">
    <location>
        <begin position="1257"/>
        <end position="1334"/>
    </location>
</feature>
<evidence type="ECO:0000259" key="21">
    <source>
        <dbReference type="PROSITE" id="PS50835"/>
    </source>
</evidence>
<reference evidence="23" key="1">
    <citation type="submission" date="2025-08" db="UniProtKB">
        <authorList>
            <consortium name="Ensembl"/>
        </authorList>
    </citation>
    <scope>IDENTIFICATION</scope>
</reference>
<name>A0A672RNE4_SINGR</name>
<keyword evidence="4" id="KW-0597">Phosphoprotein</keyword>
<keyword evidence="14" id="KW-0325">Glycoprotein</keyword>
<dbReference type="PRINTS" id="PR00700">
    <property type="entry name" value="PRTYPHPHTASE"/>
</dbReference>
<evidence type="ECO:0000256" key="7">
    <source>
        <dbReference type="ARBA" id="ARBA00022737"/>
    </source>
</evidence>
<keyword evidence="5" id="KW-0812">Transmembrane</keyword>
<dbReference type="PANTHER" id="PTHR19134">
    <property type="entry name" value="RECEPTOR-TYPE TYROSINE-PROTEIN PHOSPHATASE"/>
    <property type="match status" value="1"/>
</dbReference>
<evidence type="ECO:0000256" key="17">
    <source>
        <dbReference type="SAM" id="SignalP"/>
    </source>
</evidence>
<dbReference type="PANTHER" id="PTHR19134:SF209">
    <property type="entry name" value="RECEPTOR-TYPE TYROSINE-PROTEIN PHOSPHATASE KAPPA"/>
    <property type="match status" value="1"/>
</dbReference>
<dbReference type="InterPro" id="IPR036116">
    <property type="entry name" value="FN3_sf"/>
</dbReference>
<feature type="domain" description="Tyrosine-protein phosphatase" evidence="18">
    <location>
        <begin position="1081"/>
        <end position="1343"/>
    </location>
</feature>
<dbReference type="Gene3D" id="2.60.120.200">
    <property type="match status" value="1"/>
</dbReference>
<evidence type="ECO:0000256" key="1">
    <source>
        <dbReference type="ARBA" id="ARBA00004479"/>
    </source>
</evidence>
<keyword evidence="10" id="KW-1133">Transmembrane helix</keyword>
<dbReference type="FunFam" id="2.60.40.10:FF:000019">
    <property type="entry name" value="receptor-type tyrosine-protein phosphatase kappa isoform X2"/>
    <property type="match status" value="1"/>
</dbReference>
<evidence type="ECO:0000259" key="18">
    <source>
        <dbReference type="PROSITE" id="PS50055"/>
    </source>
</evidence>
<sequence>MCIVTSGHRLLNLAVCVCVCVCVIYSTNKVVHLCLSGCSFDDGPAQCDYQQDPYDDFDWTHVSAQEVPYLPSDLPQGSYMMVDTSQHDYGEKARLQMPVMKENDTHCIDFNYLLYCPDGSSPGTLNILVKVNKGPLANPIWNVTSCTGKGWMKAELAVSTFWPNEYQVIFEAEVTNGRRGFIAIDDIQVLSYPCDKSPHFLRLGDVEVNAGQNATFQCIATVRDAVNNKLWLQQRNGEDIPVAEKKNINHRKFAASFRLREVSSQGQDLYRCVTQSERGSGVSNFAGLIVREPPRPIAPPQLLGVGPTYLLIQLNANSIFGDGPIILKEVEYRMTSGSWTETHAVSSPSYKLWHLDPDTEYEIRVLLTRPGEGGTGQPGPALITRTKCAEPMRTPKSLKIAETQARFIAVDWESLGYNITRCHTFNVTICYHYHKTNQSKADCLEMDPKAPRHVLGNLPPNTNVSLKMILTNPEGRKESDETVIQTEEDGMRTTSQPYCLGVPNIFFTVSGKPPQHMISLREKCSADSSHVVSVINSAYQIVVREINPHRARREAGGGECYREPVTYQNAASAGLPYYFAAELPPRNLPEPLPFTVGDNKTYHGYWNAPLAPRKNYNIYFQAVSSVEKVSVAYAGTVDSHIALTNISSSVCAVSHSLARRSYYSYSYYLKLAKKRKDAIGNTRQEMTHMVNSMDRSYADQSTLHAEEPMSVTFMDSHSFSNRLPNDPLVPTAVLDENHTAAAENSRLLDIPRYHCEGTESPYQTGQLHPAIRVADLLQHINLMKTSDSYGFKEEYESFFEGQSATWDAAKKEQNRTKNRYGNIIAYDHSRVILQPMEDDPSSDYINANYIDVSGDGYQRPSHYIATQGPVHETVYDFWRMIWQEQSACIVMVTNLVEVGRVKCYKYWPDDAEVYGDFKVTFVEVEPLAEYVVRTFTLERRGFNEVREVKQFHFTGWPDHGVPYHATGLLSFIRRVKMSNPPTAGPIVVHCSAGAGRTGCYIVIDIMLDMAEREGVVDIYNCVKALRSRRINMVQTEEQYIFIHDAILEACLCGETAIPVCEFKAAYYDMIRIDSQSNSSHLKDEFQTLNSVTPQPQPEDCSIALLPRNHDKNRFMDNLPPDRCLPFLITIDGESSNYINAALMDSYRQPAAFIVTQHPLPNTVKDFWRLVYDYGCTSVVMLNEIDLAQGCPQYWPEEGMLRYGPVQVDCISCSMDCDVISRLFRICNLTRPQEGYLMVRQFQYLGWAGHREVPASKRSFLKLILQVDKWQEECEEGDGRTIIHCLNGGGRSGMFCAISIVCEMIKRQNVVDVFHAVKSLRNSKPNMVDSPEQYRFCYDLALEYIETS</sequence>
<feature type="domain" description="Fibronectin type-III" evidence="22">
    <location>
        <begin position="296"/>
        <end position="391"/>
    </location>
</feature>
<dbReference type="SUPFAM" id="SSF48726">
    <property type="entry name" value="Immunoglobulin"/>
    <property type="match status" value="1"/>
</dbReference>
<keyword evidence="7" id="KW-0677">Repeat</keyword>
<dbReference type="SMART" id="SM00137">
    <property type="entry name" value="MAM"/>
    <property type="match status" value="1"/>
</dbReference>
<evidence type="ECO:0000256" key="5">
    <source>
        <dbReference type="ARBA" id="ARBA00022692"/>
    </source>
</evidence>
<dbReference type="SMART" id="SM00404">
    <property type="entry name" value="PTPc_motif"/>
    <property type="match status" value="2"/>
</dbReference>
<feature type="domain" description="MAM" evidence="20">
    <location>
        <begin position="36"/>
        <end position="196"/>
    </location>
</feature>
<dbReference type="InterPro" id="IPR050348">
    <property type="entry name" value="Protein-Tyr_Phosphatase"/>
</dbReference>
<dbReference type="Pfam" id="PF00629">
    <property type="entry name" value="MAM"/>
    <property type="match status" value="1"/>
</dbReference>
<feature type="signal peptide" evidence="17">
    <location>
        <begin position="1"/>
        <end position="26"/>
    </location>
</feature>
<dbReference type="Gene3D" id="2.60.40.10">
    <property type="entry name" value="Immunoglobulins"/>
    <property type="match status" value="3"/>
</dbReference>
<dbReference type="InterPro" id="IPR057598">
    <property type="entry name" value="Fn3_PTPRU"/>
</dbReference>
<dbReference type="Gene3D" id="3.90.190.10">
    <property type="entry name" value="Protein tyrosine phosphatase superfamily"/>
    <property type="match status" value="2"/>
</dbReference>
<dbReference type="InterPro" id="IPR000242">
    <property type="entry name" value="PTP_cat"/>
</dbReference>
<evidence type="ECO:0000259" key="19">
    <source>
        <dbReference type="PROSITE" id="PS50056"/>
    </source>
</evidence>
<keyword evidence="12" id="KW-1015">Disulfide bond</keyword>
<feature type="domain" description="Tyrosine specific protein phosphatases" evidence="19">
    <location>
        <begin position="969"/>
        <end position="1040"/>
    </location>
</feature>
<evidence type="ECO:0000259" key="20">
    <source>
        <dbReference type="PROSITE" id="PS50060"/>
    </source>
</evidence>
<dbReference type="InterPro" id="IPR000387">
    <property type="entry name" value="Tyr_Pase_dom"/>
</dbReference>
<accession>A0A672RNE4</accession>
<keyword evidence="9" id="KW-0904">Protein phosphatase</keyword>
<evidence type="ECO:0000256" key="4">
    <source>
        <dbReference type="ARBA" id="ARBA00022553"/>
    </source>
</evidence>
<dbReference type="InterPro" id="IPR036179">
    <property type="entry name" value="Ig-like_dom_sf"/>
</dbReference>
<evidence type="ECO:0000313" key="24">
    <source>
        <dbReference type="Proteomes" id="UP000472262"/>
    </source>
</evidence>
<dbReference type="InParanoid" id="A0A672RNE4"/>
<dbReference type="InterPro" id="IPR016130">
    <property type="entry name" value="Tyr_Pase_AS"/>
</dbReference>
<dbReference type="FunFam" id="3.90.190.10:FF:000005">
    <property type="entry name" value="receptor-type tyrosine-protein phosphatase kappa isoform X1"/>
    <property type="match status" value="1"/>
</dbReference>
<dbReference type="SMART" id="SM00409">
    <property type="entry name" value="IG"/>
    <property type="match status" value="1"/>
</dbReference>
<feature type="chain" id="PRO_5025656306" description="protein-tyrosine-phosphatase" evidence="17">
    <location>
        <begin position="27"/>
        <end position="1347"/>
    </location>
</feature>
<dbReference type="CDD" id="cd14636">
    <property type="entry name" value="R-PTPc-K-2"/>
    <property type="match status" value="1"/>
</dbReference>
<dbReference type="FunFam" id="3.90.190.10:FF:000003">
    <property type="entry name" value="receptor-type tyrosine-protein phosphatase kappa isoform X1"/>
    <property type="match status" value="1"/>
</dbReference>
<evidence type="ECO:0000256" key="13">
    <source>
        <dbReference type="ARBA" id="ARBA00023170"/>
    </source>
</evidence>
<dbReference type="PROSITE" id="PS00383">
    <property type="entry name" value="TYR_PHOSPHATASE_1"/>
    <property type="match status" value="2"/>
</dbReference>
<feature type="domain" description="Tyrosine-protein phosphatase" evidence="18">
    <location>
        <begin position="791"/>
        <end position="1049"/>
    </location>
</feature>
<evidence type="ECO:0000256" key="2">
    <source>
        <dbReference type="ARBA" id="ARBA00006396"/>
    </source>
</evidence>
<organism evidence="23 24">
    <name type="scientific">Sinocyclocheilus grahami</name>
    <name type="common">Dianchi golden-line fish</name>
    <name type="synonym">Barbus grahami</name>
    <dbReference type="NCBI Taxonomy" id="75366"/>
    <lineage>
        <taxon>Eukaryota</taxon>
        <taxon>Metazoa</taxon>
        <taxon>Chordata</taxon>
        <taxon>Craniata</taxon>
        <taxon>Vertebrata</taxon>
        <taxon>Euteleostomi</taxon>
        <taxon>Actinopterygii</taxon>
        <taxon>Neopterygii</taxon>
        <taxon>Teleostei</taxon>
        <taxon>Ostariophysi</taxon>
        <taxon>Cypriniformes</taxon>
        <taxon>Cyprinidae</taxon>
        <taxon>Cyprininae</taxon>
        <taxon>Sinocyclocheilus</taxon>
    </lineage>
</organism>
<evidence type="ECO:0000256" key="15">
    <source>
        <dbReference type="ARBA" id="ARBA00023319"/>
    </source>
</evidence>
<dbReference type="CDD" id="cd00063">
    <property type="entry name" value="FN3"/>
    <property type="match status" value="1"/>
</dbReference>
<dbReference type="Proteomes" id="UP000472262">
    <property type="component" value="Unassembled WGS sequence"/>
</dbReference>
<dbReference type="SUPFAM" id="SSF52799">
    <property type="entry name" value="(Phosphotyrosine protein) phosphatases II"/>
    <property type="match status" value="2"/>
</dbReference>
<dbReference type="InterPro" id="IPR003961">
    <property type="entry name" value="FN3_dom"/>
</dbReference>
<dbReference type="PROSITE" id="PS50853">
    <property type="entry name" value="FN3"/>
    <property type="match status" value="1"/>
</dbReference>
<dbReference type="SMART" id="SM00194">
    <property type="entry name" value="PTPc"/>
    <property type="match status" value="2"/>
</dbReference>
<dbReference type="InterPro" id="IPR003599">
    <property type="entry name" value="Ig_sub"/>
</dbReference>
<dbReference type="EC" id="3.1.3.48" evidence="3"/>
<dbReference type="GO" id="GO:0004725">
    <property type="term" value="F:protein tyrosine phosphatase activity"/>
    <property type="evidence" value="ECO:0007669"/>
    <property type="project" value="UniProtKB-EC"/>
</dbReference>
<gene>
    <name evidence="23" type="primary">ptprk</name>
</gene>
<dbReference type="PROSITE" id="PS50835">
    <property type="entry name" value="IG_LIKE"/>
    <property type="match status" value="1"/>
</dbReference>
<proteinExistence type="inferred from homology"/>
<evidence type="ECO:0000256" key="14">
    <source>
        <dbReference type="ARBA" id="ARBA00023180"/>
    </source>
</evidence>
<evidence type="ECO:0000256" key="10">
    <source>
        <dbReference type="ARBA" id="ARBA00022989"/>
    </source>
</evidence>